<dbReference type="SUPFAM" id="SSF46785">
    <property type="entry name" value="Winged helix' DNA-binding domain"/>
    <property type="match status" value="1"/>
</dbReference>
<dbReference type="PANTHER" id="PTHR43777:SF1">
    <property type="entry name" value="MOLYBDENUM COFACTOR CYTIDYLYLTRANSFERASE"/>
    <property type="match status" value="1"/>
</dbReference>
<protein>
    <submittedName>
        <fullName evidence="2">NTP transferase domain-containing protein</fullName>
    </submittedName>
</protein>
<sequence>MSIPTFHALIAAAGKPRRRDSFQVSDPLGSLSVIRRIIHTFRQAGAGDIVVVTGYQARELERHLARSGAICLRNEDWENSDMMASVRIGLAYLAASNCPVLFTPADIPLFTVSTVLLLLESGAESAVPQINKKRGHPLLLGANIQPFLLGYEGNGGLREALRLSPYQRTLVEVPDEGVLFDAELSTDCAELLERHRKQPFLPLVSLSLERELPFFDRTAAMLLRLIRQTGSVKKACGLMGLSYSKGWNILNDLELQAGITAIHRRPGGSDGGATTLTGEGEAFLERFTAYDEEVTAYAKACFDKYFGEDLQ</sequence>
<keyword evidence="2" id="KW-0808">Transferase</keyword>
<evidence type="ECO:0000259" key="1">
    <source>
        <dbReference type="Pfam" id="PF12804"/>
    </source>
</evidence>
<evidence type="ECO:0000313" key="3">
    <source>
        <dbReference type="Proteomes" id="UP001203136"/>
    </source>
</evidence>
<reference evidence="2" key="1">
    <citation type="journal article" date="2022" name="Cell Host Microbe">
        <title>Colonization of the live biotherapeutic product VE303 and modulation of the microbiota and metabolites in healthy volunteers.</title>
        <authorList>
            <person name="Dsouza M."/>
            <person name="Menon R."/>
            <person name="Crossette E."/>
            <person name="Bhattarai S.K."/>
            <person name="Schneider J."/>
            <person name="Kim Y.G."/>
            <person name="Reddy S."/>
            <person name="Caballero S."/>
            <person name="Felix C."/>
            <person name="Cornacchione L."/>
            <person name="Hendrickson J."/>
            <person name="Watson A.R."/>
            <person name="Minot S.S."/>
            <person name="Greenfield N."/>
            <person name="Schopf L."/>
            <person name="Szabady R."/>
            <person name="Patarroyo J."/>
            <person name="Smith W."/>
            <person name="Harrison P."/>
            <person name="Kuijper E.J."/>
            <person name="Kelly C.P."/>
            <person name="Olle B."/>
            <person name="Bobilev D."/>
            <person name="Silber J.L."/>
            <person name="Bucci V."/>
            <person name="Roberts B."/>
            <person name="Faith J."/>
            <person name="Norman J.M."/>
        </authorList>
    </citation>
    <scope>NUCLEOTIDE SEQUENCE</scope>
    <source>
        <strain evidence="2">VE303-04</strain>
    </source>
</reference>
<dbReference type="Proteomes" id="UP001203136">
    <property type="component" value="Unassembled WGS sequence"/>
</dbReference>
<name>A0AAW5F161_CLOSY</name>
<dbReference type="GO" id="GO:0016779">
    <property type="term" value="F:nucleotidyltransferase activity"/>
    <property type="evidence" value="ECO:0007669"/>
    <property type="project" value="UniProtKB-ARBA"/>
</dbReference>
<dbReference type="PANTHER" id="PTHR43777">
    <property type="entry name" value="MOLYBDENUM COFACTOR CYTIDYLYLTRANSFERASE"/>
    <property type="match status" value="1"/>
</dbReference>
<accession>A0AAW5F161</accession>
<dbReference type="InterPro" id="IPR025877">
    <property type="entry name" value="MobA-like_NTP_Trfase"/>
</dbReference>
<dbReference type="Gene3D" id="3.90.550.10">
    <property type="entry name" value="Spore Coat Polysaccharide Biosynthesis Protein SpsA, Chain A"/>
    <property type="match status" value="1"/>
</dbReference>
<feature type="domain" description="MobA-like NTP transferase" evidence="1">
    <location>
        <begin position="8"/>
        <end position="162"/>
    </location>
</feature>
<dbReference type="EMBL" id="JAINVB010000001">
    <property type="protein sequence ID" value="MCK0086283.1"/>
    <property type="molecule type" value="Genomic_DNA"/>
</dbReference>
<dbReference type="Gene3D" id="1.10.10.10">
    <property type="entry name" value="Winged helix-like DNA-binding domain superfamily/Winged helix DNA-binding domain"/>
    <property type="match status" value="1"/>
</dbReference>
<proteinExistence type="predicted"/>
<dbReference type="SUPFAM" id="SSF53448">
    <property type="entry name" value="Nucleotide-diphospho-sugar transferases"/>
    <property type="match status" value="1"/>
</dbReference>
<dbReference type="RefSeq" id="WP_003507685.1">
    <property type="nucleotide sequence ID" value="NZ_CABHNX010000227.1"/>
</dbReference>
<dbReference type="Pfam" id="PF12804">
    <property type="entry name" value="NTP_transf_3"/>
    <property type="match status" value="1"/>
</dbReference>
<dbReference type="AlphaFoldDB" id="A0AAW5F161"/>
<dbReference type="InterPro" id="IPR029044">
    <property type="entry name" value="Nucleotide-diphossugar_trans"/>
</dbReference>
<organism evidence="2 3">
    <name type="scientific">Clostridium symbiosum</name>
    <name type="common">Bacteroides symbiosus</name>
    <dbReference type="NCBI Taxonomy" id="1512"/>
    <lineage>
        <taxon>Bacteria</taxon>
        <taxon>Bacillati</taxon>
        <taxon>Bacillota</taxon>
        <taxon>Clostridia</taxon>
        <taxon>Lachnospirales</taxon>
        <taxon>Lachnospiraceae</taxon>
        <taxon>Otoolea</taxon>
    </lineage>
</organism>
<gene>
    <name evidence="2" type="ORF">K5I21_10465</name>
</gene>
<evidence type="ECO:0000313" key="2">
    <source>
        <dbReference type="EMBL" id="MCK0086283.1"/>
    </source>
</evidence>
<dbReference type="InterPro" id="IPR036390">
    <property type="entry name" value="WH_DNA-bd_sf"/>
</dbReference>
<dbReference type="InterPro" id="IPR036388">
    <property type="entry name" value="WH-like_DNA-bd_sf"/>
</dbReference>
<comment type="caution">
    <text evidence="2">The sequence shown here is derived from an EMBL/GenBank/DDBJ whole genome shotgun (WGS) entry which is preliminary data.</text>
</comment>